<proteinExistence type="predicted"/>
<reference evidence="2 3" key="1">
    <citation type="submission" date="2022-06" db="EMBL/GenBank/DDBJ databases">
        <title>Sequencing the genomes of 1000 actinobacteria strains.</title>
        <authorList>
            <person name="Klenk H.-P."/>
        </authorList>
    </citation>
    <scope>NUCLEOTIDE SEQUENCE [LARGE SCALE GENOMIC DNA]</scope>
    <source>
        <strain evidence="2 3">DSM 44170</strain>
    </source>
</reference>
<dbReference type="EMBL" id="JAMZEC010000001">
    <property type="protein sequence ID" value="MCP2348129.1"/>
    <property type="molecule type" value="Genomic_DNA"/>
</dbReference>
<accession>A0ABT1K3A6</accession>
<keyword evidence="3" id="KW-1185">Reference proteome</keyword>
<dbReference type="RefSeq" id="WP_253771604.1">
    <property type="nucleotide sequence ID" value="NZ_BAAAVE010000006.1"/>
</dbReference>
<comment type="caution">
    <text evidence="2">The sequence shown here is derived from an EMBL/GenBank/DDBJ whole genome shotgun (WGS) entry which is preliminary data.</text>
</comment>
<evidence type="ECO:0000313" key="2">
    <source>
        <dbReference type="EMBL" id="MCP2348129.1"/>
    </source>
</evidence>
<name>A0ABT1K3A6_9ACTN</name>
<feature type="compositionally biased region" description="Basic residues" evidence="1">
    <location>
        <begin position="41"/>
        <end position="51"/>
    </location>
</feature>
<evidence type="ECO:0000256" key="1">
    <source>
        <dbReference type="SAM" id="MobiDB-lite"/>
    </source>
</evidence>
<gene>
    <name evidence="2" type="ORF">HD595_004251</name>
</gene>
<protein>
    <submittedName>
        <fullName evidence="2">Uncharacterized protein</fullName>
    </submittedName>
</protein>
<sequence>MNPDELEQQLRTLLAEEGFAWILEQVDETIAAGKPEDVSVKKRTRPARRRGSGGSRHQTHTYSIGIQPTETNFLITPVASESPGSHIKTNTYTAAERASLILQAVRSVLVDIPKVHKEQLVLLSRESSASVSSVAFLPDENGRGEQTTVIAREGQPAPFLPESERIDQLLRALEEGLTH</sequence>
<feature type="region of interest" description="Disordered" evidence="1">
    <location>
        <begin position="34"/>
        <end position="60"/>
    </location>
</feature>
<dbReference type="Proteomes" id="UP001320766">
    <property type="component" value="Unassembled WGS sequence"/>
</dbReference>
<evidence type="ECO:0000313" key="3">
    <source>
        <dbReference type="Proteomes" id="UP001320766"/>
    </source>
</evidence>
<organism evidence="2 3">
    <name type="scientific">Nonomuraea roseoviolacea subsp. carminata</name>
    <dbReference type="NCBI Taxonomy" id="160689"/>
    <lineage>
        <taxon>Bacteria</taxon>
        <taxon>Bacillati</taxon>
        <taxon>Actinomycetota</taxon>
        <taxon>Actinomycetes</taxon>
        <taxon>Streptosporangiales</taxon>
        <taxon>Streptosporangiaceae</taxon>
        <taxon>Nonomuraea</taxon>
    </lineage>
</organism>